<evidence type="ECO:0000313" key="1">
    <source>
        <dbReference type="EMBL" id="MCD7469021.1"/>
    </source>
</evidence>
<accession>A0ABS8TDY5</accession>
<keyword evidence="2" id="KW-1185">Reference proteome</keyword>
<reference evidence="1 2" key="1">
    <citation type="journal article" date="2021" name="BMC Genomics">
        <title>Datura genome reveals duplications of psychoactive alkaloid biosynthetic genes and high mutation rate following tissue culture.</title>
        <authorList>
            <person name="Rajewski A."/>
            <person name="Carter-House D."/>
            <person name="Stajich J."/>
            <person name="Litt A."/>
        </authorList>
    </citation>
    <scope>NUCLEOTIDE SEQUENCE [LARGE SCALE GENOMIC DNA]</scope>
    <source>
        <strain evidence="1">AR-01</strain>
    </source>
</reference>
<name>A0ABS8TDY5_DATST</name>
<dbReference type="Proteomes" id="UP000823775">
    <property type="component" value="Unassembled WGS sequence"/>
</dbReference>
<evidence type="ECO:0000313" key="2">
    <source>
        <dbReference type="Proteomes" id="UP000823775"/>
    </source>
</evidence>
<organism evidence="1 2">
    <name type="scientific">Datura stramonium</name>
    <name type="common">Jimsonweed</name>
    <name type="synonym">Common thornapple</name>
    <dbReference type="NCBI Taxonomy" id="4076"/>
    <lineage>
        <taxon>Eukaryota</taxon>
        <taxon>Viridiplantae</taxon>
        <taxon>Streptophyta</taxon>
        <taxon>Embryophyta</taxon>
        <taxon>Tracheophyta</taxon>
        <taxon>Spermatophyta</taxon>
        <taxon>Magnoliopsida</taxon>
        <taxon>eudicotyledons</taxon>
        <taxon>Gunneridae</taxon>
        <taxon>Pentapetalae</taxon>
        <taxon>asterids</taxon>
        <taxon>lamiids</taxon>
        <taxon>Solanales</taxon>
        <taxon>Solanaceae</taxon>
        <taxon>Solanoideae</taxon>
        <taxon>Datureae</taxon>
        <taxon>Datura</taxon>
    </lineage>
</organism>
<proteinExistence type="predicted"/>
<dbReference type="EMBL" id="JACEIK010001393">
    <property type="protein sequence ID" value="MCD7469021.1"/>
    <property type="molecule type" value="Genomic_DNA"/>
</dbReference>
<sequence>GELYCAALHLRVIGQAERNAGQKRVRVEASSPLPNTRISHVFFTDHDHQNTGVVPVVTTLPSCLPKHCGSAAPRKSRRFAIVVGGTAAYERYFTMFSSIHRFLFLP</sequence>
<feature type="non-terminal residue" evidence="1">
    <location>
        <position position="1"/>
    </location>
</feature>
<gene>
    <name evidence="1" type="ORF">HAX54_007639</name>
</gene>
<comment type="caution">
    <text evidence="1">The sequence shown here is derived from an EMBL/GenBank/DDBJ whole genome shotgun (WGS) entry which is preliminary data.</text>
</comment>
<protein>
    <submittedName>
        <fullName evidence="1">Uncharacterized protein</fullName>
    </submittedName>
</protein>